<evidence type="ECO:0000256" key="7">
    <source>
        <dbReference type="ARBA" id="ARBA00022679"/>
    </source>
</evidence>
<dbReference type="InterPro" id="IPR050571">
    <property type="entry name" value="Class-IV_PLP-Dep_Aminotrnsfr"/>
</dbReference>
<evidence type="ECO:0000256" key="6">
    <source>
        <dbReference type="ARBA" id="ARBA00022576"/>
    </source>
</evidence>
<name>A0A0A5GMV7_9BACI</name>
<comment type="similarity">
    <text evidence="2">Belongs to the class-IV pyridoxal-phosphate-dependent aminotransferase family.</text>
</comment>
<dbReference type="PANTHER" id="PTHR42743">
    <property type="entry name" value="AMINO-ACID AMINOTRANSFERASE"/>
    <property type="match status" value="1"/>
</dbReference>
<evidence type="ECO:0000256" key="9">
    <source>
        <dbReference type="ARBA" id="ARBA00030138"/>
    </source>
</evidence>
<accession>A0A0A5GMV7</accession>
<dbReference type="eggNOG" id="COG0115">
    <property type="taxonomic scope" value="Bacteria"/>
</dbReference>
<evidence type="ECO:0000256" key="3">
    <source>
        <dbReference type="ARBA" id="ARBA00011738"/>
    </source>
</evidence>
<dbReference type="GO" id="GO:0046394">
    <property type="term" value="P:carboxylic acid biosynthetic process"/>
    <property type="evidence" value="ECO:0007669"/>
    <property type="project" value="UniProtKB-ARBA"/>
</dbReference>
<sequence>MGMKPYLLTESDYVHQDALSYPFEERGLQFGDGVYEVIRIYGGRFYQLHDHIDRLYRSAEAIKLEVPYEKAELLEKLATLLEKNSVTTDAKLYLQVTRGSAPRDHAFPVGVGANLYAYIADLTRKTEEMKHGVSVITHEDERWQNCYIKSLNLLPNVLAKQTAKEHGAYEAILHRGERVTECSSSNVFLVKDGSVYTHPETNQILHGCVRTRVRTFCQEAGIPFVEQSFTVEDLQDADELFLTSTTSEIVPIVKVDGSAVQDGKPGDLTQKLQRAYEADAQIEHVSVFQT</sequence>
<comment type="caution">
    <text evidence="13">The sequence shown here is derived from an EMBL/GenBank/DDBJ whole genome shotgun (WGS) entry which is preliminary data.</text>
</comment>
<keyword evidence="6 13" id="KW-0032">Aminotransferase</keyword>
<dbReference type="SUPFAM" id="SSF56752">
    <property type="entry name" value="D-aminoacid aminotransferase-like PLP-dependent enzymes"/>
    <property type="match status" value="1"/>
</dbReference>
<comment type="subunit">
    <text evidence="3">Homodimer.</text>
</comment>
<dbReference type="EC" id="2.6.1.21" evidence="4"/>
<comment type="catalytic activity">
    <reaction evidence="12">
        <text>D-alanine + 2-oxoglutarate = D-glutamate + pyruvate</text>
        <dbReference type="Rhea" id="RHEA:15869"/>
        <dbReference type="ChEBI" id="CHEBI:15361"/>
        <dbReference type="ChEBI" id="CHEBI:16810"/>
        <dbReference type="ChEBI" id="CHEBI:29986"/>
        <dbReference type="ChEBI" id="CHEBI:57416"/>
        <dbReference type="EC" id="2.6.1.21"/>
    </reaction>
</comment>
<evidence type="ECO:0000256" key="1">
    <source>
        <dbReference type="ARBA" id="ARBA00001933"/>
    </source>
</evidence>
<keyword evidence="8" id="KW-0663">Pyridoxal phosphate</keyword>
<dbReference type="InterPro" id="IPR043131">
    <property type="entry name" value="BCAT-like_N"/>
</dbReference>
<evidence type="ECO:0000256" key="5">
    <source>
        <dbReference type="ARBA" id="ARBA00021779"/>
    </source>
</evidence>
<dbReference type="CDD" id="cd01558">
    <property type="entry name" value="D-AAT_like"/>
    <property type="match status" value="1"/>
</dbReference>
<protein>
    <recommendedName>
        <fullName evidence="5">D-alanine aminotransferase</fullName>
        <ecNumber evidence="4">2.6.1.21</ecNumber>
    </recommendedName>
    <alternativeName>
        <fullName evidence="11">D-amino acid aminotransferase</fullName>
    </alternativeName>
    <alternativeName>
        <fullName evidence="9">D-amino acid transaminase</fullName>
    </alternativeName>
    <alternativeName>
        <fullName evidence="10">D-aspartate aminotransferase</fullName>
    </alternativeName>
</protein>
<dbReference type="EMBL" id="AVPE01000005">
    <property type="protein sequence ID" value="KGX92543.1"/>
    <property type="molecule type" value="Genomic_DNA"/>
</dbReference>
<evidence type="ECO:0000256" key="10">
    <source>
        <dbReference type="ARBA" id="ARBA00033316"/>
    </source>
</evidence>
<dbReference type="Proteomes" id="UP000030528">
    <property type="component" value="Unassembled WGS sequence"/>
</dbReference>
<dbReference type="GO" id="GO:0046416">
    <property type="term" value="P:D-amino acid metabolic process"/>
    <property type="evidence" value="ECO:0007669"/>
    <property type="project" value="InterPro"/>
</dbReference>
<dbReference type="GO" id="GO:0030170">
    <property type="term" value="F:pyridoxal phosphate binding"/>
    <property type="evidence" value="ECO:0007669"/>
    <property type="project" value="InterPro"/>
</dbReference>
<gene>
    <name evidence="13" type="ORF">N781_14480</name>
</gene>
<proteinExistence type="inferred from homology"/>
<dbReference type="NCBIfam" id="TIGR01121">
    <property type="entry name" value="D_amino_aminoT"/>
    <property type="match status" value="1"/>
</dbReference>
<organism evidence="13 14">
    <name type="scientific">Pontibacillus halophilus JSM 076056 = DSM 19796</name>
    <dbReference type="NCBI Taxonomy" id="1385510"/>
    <lineage>
        <taxon>Bacteria</taxon>
        <taxon>Bacillati</taxon>
        <taxon>Bacillota</taxon>
        <taxon>Bacilli</taxon>
        <taxon>Bacillales</taxon>
        <taxon>Bacillaceae</taxon>
        <taxon>Pontibacillus</taxon>
    </lineage>
</organism>
<dbReference type="InterPro" id="IPR005784">
    <property type="entry name" value="D_amino_transT"/>
</dbReference>
<evidence type="ECO:0000256" key="4">
    <source>
        <dbReference type="ARBA" id="ARBA00012874"/>
    </source>
</evidence>
<comment type="cofactor">
    <cofactor evidence="1">
        <name>pyridoxal 5'-phosphate</name>
        <dbReference type="ChEBI" id="CHEBI:597326"/>
    </cofactor>
</comment>
<keyword evidence="14" id="KW-1185">Reference proteome</keyword>
<dbReference type="GO" id="GO:0005829">
    <property type="term" value="C:cytosol"/>
    <property type="evidence" value="ECO:0007669"/>
    <property type="project" value="TreeGrafter"/>
</dbReference>
<keyword evidence="7 13" id="KW-0808">Transferase</keyword>
<dbReference type="AlphaFoldDB" id="A0A0A5GMV7"/>
<evidence type="ECO:0000256" key="12">
    <source>
        <dbReference type="ARBA" id="ARBA00047911"/>
    </source>
</evidence>
<dbReference type="Gene3D" id="3.20.10.10">
    <property type="entry name" value="D-amino Acid Aminotransferase, subunit A, domain 2"/>
    <property type="match status" value="1"/>
</dbReference>
<evidence type="ECO:0000313" key="13">
    <source>
        <dbReference type="EMBL" id="KGX92543.1"/>
    </source>
</evidence>
<evidence type="ECO:0000256" key="2">
    <source>
        <dbReference type="ARBA" id="ARBA00009320"/>
    </source>
</evidence>
<dbReference type="PANTHER" id="PTHR42743:SF10">
    <property type="entry name" value="D-ALANINE AMINOTRANSFERASE"/>
    <property type="match status" value="1"/>
</dbReference>
<reference evidence="13 14" key="1">
    <citation type="submission" date="2013-08" db="EMBL/GenBank/DDBJ databases">
        <authorList>
            <person name="Huang J."/>
            <person name="Wang G."/>
        </authorList>
    </citation>
    <scope>NUCLEOTIDE SEQUENCE [LARGE SCALE GENOMIC DNA]</scope>
    <source>
        <strain evidence="13 14">JSM 076056</strain>
    </source>
</reference>
<dbReference type="InterPro" id="IPR043132">
    <property type="entry name" value="BCAT-like_C"/>
</dbReference>
<dbReference type="InterPro" id="IPR036038">
    <property type="entry name" value="Aminotransferase-like"/>
</dbReference>
<evidence type="ECO:0000256" key="8">
    <source>
        <dbReference type="ARBA" id="ARBA00022898"/>
    </source>
</evidence>
<dbReference type="GO" id="GO:0047810">
    <property type="term" value="F:D-alanine-2-oxoglutarate aminotransferase activity"/>
    <property type="evidence" value="ECO:0007669"/>
    <property type="project" value="UniProtKB-EC"/>
</dbReference>
<dbReference type="RefSeq" id="WP_026800346.1">
    <property type="nucleotide sequence ID" value="NZ_AULI01000007.1"/>
</dbReference>
<dbReference type="Gene3D" id="3.30.470.10">
    <property type="match status" value="1"/>
</dbReference>
<dbReference type="GO" id="GO:0008652">
    <property type="term" value="P:amino acid biosynthetic process"/>
    <property type="evidence" value="ECO:0007669"/>
    <property type="project" value="UniProtKB-ARBA"/>
</dbReference>
<dbReference type="InterPro" id="IPR001544">
    <property type="entry name" value="Aminotrans_IV"/>
</dbReference>
<dbReference type="OrthoDB" id="9805628at2"/>
<dbReference type="FunFam" id="3.20.10.10:FF:000002">
    <property type="entry name" value="D-alanine aminotransferase"/>
    <property type="match status" value="1"/>
</dbReference>
<dbReference type="Pfam" id="PF01063">
    <property type="entry name" value="Aminotran_4"/>
    <property type="match status" value="1"/>
</dbReference>
<evidence type="ECO:0000256" key="11">
    <source>
        <dbReference type="ARBA" id="ARBA00033391"/>
    </source>
</evidence>
<evidence type="ECO:0000313" key="14">
    <source>
        <dbReference type="Proteomes" id="UP000030528"/>
    </source>
</evidence>
<dbReference type="STRING" id="1385510.GCA_000425205_01956"/>